<dbReference type="SUPFAM" id="SSF52047">
    <property type="entry name" value="RNI-like"/>
    <property type="match status" value="2"/>
</dbReference>
<keyword evidence="3" id="KW-1185">Reference proteome</keyword>
<reference evidence="2" key="1">
    <citation type="submission" date="2020-08" db="EMBL/GenBank/DDBJ databases">
        <title>Multicomponent nature underlies the extraordinary mechanical properties of spider dragline silk.</title>
        <authorList>
            <person name="Kono N."/>
            <person name="Nakamura H."/>
            <person name="Mori M."/>
            <person name="Yoshida Y."/>
            <person name="Ohtoshi R."/>
            <person name="Malay A.D."/>
            <person name="Moran D.A.P."/>
            <person name="Tomita M."/>
            <person name="Numata K."/>
            <person name="Arakawa K."/>
        </authorList>
    </citation>
    <scope>NUCLEOTIDE SEQUENCE</scope>
</reference>
<dbReference type="SMART" id="SM00256">
    <property type="entry name" value="FBOX"/>
    <property type="match status" value="1"/>
</dbReference>
<dbReference type="InterPro" id="IPR032675">
    <property type="entry name" value="LRR_dom_sf"/>
</dbReference>
<evidence type="ECO:0000259" key="1">
    <source>
        <dbReference type="PROSITE" id="PS50181"/>
    </source>
</evidence>
<name>A0A8X7BNN1_9ARAC</name>
<dbReference type="EMBL" id="BMAV01001091">
    <property type="protein sequence ID" value="GFY38866.1"/>
    <property type="molecule type" value="Genomic_DNA"/>
</dbReference>
<sequence>MATDVAALPLVVLKQIFRSLNNRDRLTASEVCKGWMHAINYHHLLCDIKIQFSGEIDEDVKVFYKMQRQFEWFSFNEATISDSVIEFLRERSKQFVTLSFHGCRLVYERSDPRFPDRILECDYLKTLDVESSDVLYLFATIPNVTKLKLFYLNLTDYIISRLEESLLKLEAFSLTGCIICEDQEYKSYYVNVAAMESNPSQVIFTFESFKRLLERNRNSLRSIDLHNVMLSSSTLVVISEISGLKLRSVVFPKTFKAKYLRKFCENQCSLTSLNLSFQNRTNEQALYNEAINGVCECLPNLQELIMRSNEQVDKGIIEVFQLEHLVKLDLTKCLNITKSSYRLAVSNLRIFQLEYLDLNSSAINDEDLFKLLIRNRNIRYLDVSHTCISNKTLNMISKNLILLKYLALEGCALISDSGLTGEDPQVPTPLSNLENLGHLDLRSILAITTAGCLEAIRFPNLECLFIEGCLNVVADEHFEVQLKGQNPLVELNPPLKQNFEAYISPTFDLS</sequence>
<evidence type="ECO:0000313" key="2">
    <source>
        <dbReference type="EMBL" id="GFY38866.1"/>
    </source>
</evidence>
<proteinExistence type="predicted"/>
<dbReference type="Proteomes" id="UP000886998">
    <property type="component" value="Unassembled WGS sequence"/>
</dbReference>
<dbReference type="Pfam" id="PF00646">
    <property type="entry name" value="F-box"/>
    <property type="match status" value="1"/>
</dbReference>
<dbReference type="GO" id="GO:0031146">
    <property type="term" value="P:SCF-dependent proteasomal ubiquitin-dependent protein catabolic process"/>
    <property type="evidence" value="ECO:0007669"/>
    <property type="project" value="TreeGrafter"/>
</dbReference>
<dbReference type="Gene3D" id="3.80.10.10">
    <property type="entry name" value="Ribonuclease Inhibitor"/>
    <property type="match status" value="1"/>
</dbReference>
<evidence type="ECO:0000313" key="3">
    <source>
        <dbReference type="Proteomes" id="UP000886998"/>
    </source>
</evidence>
<dbReference type="InterPro" id="IPR001810">
    <property type="entry name" value="F-box_dom"/>
</dbReference>
<dbReference type="Gene3D" id="1.20.1280.50">
    <property type="match status" value="1"/>
</dbReference>
<dbReference type="PANTHER" id="PTHR13318">
    <property type="entry name" value="PARTNER OF PAIRED, ISOFORM B-RELATED"/>
    <property type="match status" value="1"/>
</dbReference>
<dbReference type="GO" id="GO:0019005">
    <property type="term" value="C:SCF ubiquitin ligase complex"/>
    <property type="evidence" value="ECO:0007669"/>
    <property type="project" value="TreeGrafter"/>
</dbReference>
<organism evidence="2 3">
    <name type="scientific">Trichonephila inaurata madagascariensis</name>
    <dbReference type="NCBI Taxonomy" id="2747483"/>
    <lineage>
        <taxon>Eukaryota</taxon>
        <taxon>Metazoa</taxon>
        <taxon>Ecdysozoa</taxon>
        <taxon>Arthropoda</taxon>
        <taxon>Chelicerata</taxon>
        <taxon>Arachnida</taxon>
        <taxon>Araneae</taxon>
        <taxon>Araneomorphae</taxon>
        <taxon>Entelegynae</taxon>
        <taxon>Araneoidea</taxon>
        <taxon>Nephilidae</taxon>
        <taxon>Trichonephila</taxon>
        <taxon>Trichonephila inaurata</taxon>
    </lineage>
</organism>
<dbReference type="InterPro" id="IPR036047">
    <property type="entry name" value="F-box-like_dom_sf"/>
</dbReference>
<dbReference type="OrthoDB" id="6483158at2759"/>
<gene>
    <name evidence="2" type="ORF">TNIN_398471</name>
</gene>
<dbReference type="SUPFAM" id="SSF81383">
    <property type="entry name" value="F-box domain"/>
    <property type="match status" value="1"/>
</dbReference>
<comment type="caution">
    <text evidence="2">The sequence shown here is derived from an EMBL/GenBank/DDBJ whole genome shotgun (WGS) entry which is preliminary data.</text>
</comment>
<accession>A0A8X7BNN1</accession>
<dbReference type="AlphaFoldDB" id="A0A8X7BNN1"/>
<dbReference type="PANTHER" id="PTHR13318:SF105">
    <property type="entry name" value="F-BOX_LRR-REPEAT PROTEIN 3"/>
    <property type="match status" value="1"/>
</dbReference>
<feature type="domain" description="F-box" evidence="1">
    <location>
        <begin position="2"/>
        <end position="48"/>
    </location>
</feature>
<protein>
    <recommendedName>
        <fullName evidence="1">F-box domain-containing protein</fullName>
    </recommendedName>
</protein>
<dbReference type="PROSITE" id="PS50181">
    <property type="entry name" value="FBOX"/>
    <property type="match status" value="1"/>
</dbReference>